<feature type="signal peptide" evidence="1">
    <location>
        <begin position="1"/>
        <end position="20"/>
    </location>
</feature>
<keyword evidence="3" id="KW-1185">Reference proteome</keyword>
<evidence type="ECO:0000313" key="3">
    <source>
        <dbReference type="Proteomes" id="UP000236752"/>
    </source>
</evidence>
<dbReference type="Proteomes" id="UP000236752">
    <property type="component" value="Unassembled WGS sequence"/>
</dbReference>
<reference evidence="2 3" key="1">
    <citation type="submission" date="2016-10" db="EMBL/GenBank/DDBJ databases">
        <authorList>
            <person name="de Groot N.N."/>
        </authorList>
    </citation>
    <scope>NUCLEOTIDE SEQUENCE [LARGE SCALE GENOMIC DNA]</scope>
    <source>
        <strain evidence="2 3">DSM 26915</strain>
    </source>
</reference>
<evidence type="ECO:0000256" key="1">
    <source>
        <dbReference type="SAM" id="SignalP"/>
    </source>
</evidence>
<proteinExistence type="predicted"/>
<organism evidence="2 3">
    <name type="scientific">Thalassococcus halodurans</name>
    <dbReference type="NCBI Taxonomy" id="373675"/>
    <lineage>
        <taxon>Bacteria</taxon>
        <taxon>Pseudomonadati</taxon>
        <taxon>Pseudomonadota</taxon>
        <taxon>Alphaproteobacteria</taxon>
        <taxon>Rhodobacterales</taxon>
        <taxon>Roseobacteraceae</taxon>
        <taxon>Thalassococcus</taxon>
    </lineage>
</organism>
<keyword evidence="1" id="KW-0732">Signal</keyword>
<sequence length="376" mass="39759">MIRILPYLAAAVLTAASAMAQDVEQAARAAASQLEAAQIQLSKADAARDRVAALTATVQAYESGLAAMRDGLRAVATREAQLKRDLEAREEDIAQLVGVLQSMSKGDVPQQMLHPQGPMGAARAGMLVSDLTPELARRAEELRAELEEITTLRTLQENALLTLQEGLSGVQTARTELSQAVADRTDLPKRFSEDPVRSAILIAASETLEGFASGLSEITRDDTGVPAPVLDVPKGELALPVQGTVLRRANQADAAGVVRPGVLIATRPQALVTTPVPATIRYRGPLLNYGLVIILEPQPDLLIVLAGLGQVFGDVGQVLPSGAPVGLMGGDTQVADTSALQSVERAGNQRPETLYIEVREGDATVDPFTWFSIDKG</sequence>
<feature type="chain" id="PRO_5009294245" evidence="1">
    <location>
        <begin position="21"/>
        <end position="376"/>
    </location>
</feature>
<dbReference type="GO" id="GO:0016787">
    <property type="term" value="F:hydrolase activity"/>
    <property type="evidence" value="ECO:0007669"/>
    <property type="project" value="UniProtKB-KW"/>
</dbReference>
<dbReference type="AlphaFoldDB" id="A0A1H6BXM2"/>
<dbReference type="RefSeq" id="WP_103911938.1">
    <property type="nucleotide sequence ID" value="NZ_FNUZ01000010.1"/>
</dbReference>
<gene>
    <name evidence="2" type="ORF">SAMN04488045_3844</name>
</gene>
<keyword evidence="2" id="KW-0378">Hydrolase</keyword>
<evidence type="ECO:0000313" key="2">
    <source>
        <dbReference type="EMBL" id="SEG65207.1"/>
    </source>
</evidence>
<protein>
    <submittedName>
        <fullName evidence="2">Septal ring factor EnvC, activator of murein hydrolases AmiA and AmiB</fullName>
    </submittedName>
</protein>
<dbReference type="SUPFAM" id="SSF51261">
    <property type="entry name" value="Duplicated hybrid motif"/>
    <property type="match status" value="1"/>
</dbReference>
<dbReference type="Gene3D" id="2.70.70.10">
    <property type="entry name" value="Glucose Permease (Domain IIA)"/>
    <property type="match status" value="1"/>
</dbReference>
<dbReference type="EMBL" id="FNUZ01000010">
    <property type="protein sequence ID" value="SEG65207.1"/>
    <property type="molecule type" value="Genomic_DNA"/>
</dbReference>
<dbReference type="InterPro" id="IPR011055">
    <property type="entry name" value="Dup_hybrid_motif"/>
</dbReference>
<dbReference type="OrthoDB" id="9809144at2"/>
<accession>A0A1H6BXM2</accession>
<name>A0A1H6BXM2_9RHOB</name>